<organism evidence="3 4">
    <name type="scientific">Erysiphe pulchra</name>
    <dbReference type="NCBI Taxonomy" id="225359"/>
    <lineage>
        <taxon>Eukaryota</taxon>
        <taxon>Fungi</taxon>
        <taxon>Dikarya</taxon>
        <taxon>Ascomycota</taxon>
        <taxon>Pezizomycotina</taxon>
        <taxon>Leotiomycetes</taxon>
        <taxon>Erysiphales</taxon>
        <taxon>Erysiphaceae</taxon>
        <taxon>Erysiphe</taxon>
    </lineage>
</organism>
<feature type="compositionally biased region" description="Basic and acidic residues" evidence="1">
    <location>
        <begin position="177"/>
        <end position="187"/>
    </location>
</feature>
<evidence type="ECO:0008006" key="5">
    <source>
        <dbReference type="Google" id="ProtNLM"/>
    </source>
</evidence>
<evidence type="ECO:0000313" key="4">
    <source>
        <dbReference type="Proteomes" id="UP000237438"/>
    </source>
</evidence>
<feature type="region of interest" description="Disordered" evidence="1">
    <location>
        <begin position="172"/>
        <end position="205"/>
    </location>
</feature>
<feature type="transmembrane region" description="Helical" evidence="2">
    <location>
        <begin position="17"/>
        <end position="35"/>
    </location>
</feature>
<dbReference type="Proteomes" id="UP000237438">
    <property type="component" value="Unassembled WGS sequence"/>
</dbReference>
<keyword evidence="2" id="KW-1133">Transmembrane helix</keyword>
<evidence type="ECO:0000313" key="3">
    <source>
        <dbReference type="EMBL" id="POS87564.1"/>
    </source>
</evidence>
<keyword evidence="4" id="KW-1185">Reference proteome</keyword>
<keyword evidence="2" id="KW-0812">Transmembrane</keyword>
<keyword evidence="2" id="KW-0472">Membrane</keyword>
<reference evidence="3 4" key="1">
    <citation type="submission" date="2017-10" db="EMBL/GenBank/DDBJ databases">
        <title>Development of genomic resources for the powdery mildew, Erysiphe pulchra.</title>
        <authorList>
            <person name="Wadl P.A."/>
            <person name="Mack B.M."/>
            <person name="Moore G."/>
            <person name="Beltz S.B."/>
        </authorList>
    </citation>
    <scope>NUCLEOTIDE SEQUENCE [LARGE SCALE GENOMIC DNA]</scope>
    <source>
        <strain evidence="3">Cflorida</strain>
    </source>
</reference>
<evidence type="ECO:0000256" key="2">
    <source>
        <dbReference type="SAM" id="Phobius"/>
    </source>
</evidence>
<protein>
    <recommendedName>
        <fullName evidence="5">Rhomboid family membrane protein</fullName>
    </recommendedName>
</protein>
<accession>A0A2S4PZU5</accession>
<gene>
    <name evidence="3" type="ORF">EPUL_000918</name>
</gene>
<dbReference type="OrthoDB" id="5411041at2759"/>
<evidence type="ECO:0000256" key="1">
    <source>
        <dbReference type="SAM" id="MobiDB-lite"/>
    </source>
</evidence>
<name>A0A2S4PZU5_9PEZI</name>
<comment type="caution">
    <text evidence="3">The sequence shown here is derived from an EMBL/GenBank/DDBJ whole genome shotgun (WGS) entry which is preliminary data.</text>
</comment>
<sequence length="205" mass="23696">MTSTTPRQSTDEVRKDLIHYTSWACLIAGPIILILPPRKLDLYTFGVLLGTFAGANEVSREQTGISMIDRMGQRFMRSTATLPPQAAELQQRRIREEREKKNLFDLTQQSSTEEFFAGQSKKPSSFWSKVWMGGEGENWKEERLRKEREALESGKGYFDLIMEQVWEVWNNNEETEATEKSKADENKNSMQEKPLNPNLENDGKR</sequence>
<dbReference type="EMBL" id="PEDP01000106">
    <property type="protein sequence ID" value="POS87564.1"/>
    <property type="molecule type" value="Genomic_DNA"/>
</dbReference>
<proteinExistence type="predicted"/>
<dbReference type="AlphaFoldDB" id="A0A2S4PZU5"/>